<dbReference type="InterPro" id="IPR036390">
    <property type="entry name" value="WH_DNA-bd_sf"/>
</dbReference>
<dbReference type="SUPFAM" id="SSF46785">
    <property type="entry name" value="Winged helix' DNA-binding domain"/>
    <property type="match status" value="1"/>
</dbReference>
<dbReference type="InterPro" id="IPR011991">
    <property type="entry name" value="ArsR-like_HTH"/>
</dbReference>
<sequence length="273" mass="31042">MDNRPACNAYSVYSTHLFVFNQVSLSAMSQNAFEQLGLTPRETLLYQTLLKLGPSSIRDIAEHSGVNRGSAYESLKQLQSKGVVSYFPKGKRRFFSAESPDILLDLAEEKRQRLDKTIESLKNTIIPNLHQQQPDYHQTNVRYYEGDDGIEWVLRDILNVVSDQDHKEYCVFSSKPIRPYLYRPFPNYTKQRIKLGINVKVIALGDGGEDAELSERKWIKTEGAVDASYIAIYPPKCAIISLASNNFPSAVVLESQDIAKAQQIIFDTLWKML</sequence>
<proteinExistence type="predicted"/>
<dbReference type="InterPro" id="IPR051797">
    <property type="entry name" value="TrmB-like"/>
</dbReference>
<dbReference type="Pfam" id="PF01978">
    <property type="entry name" value="TrmB"/>
    <property type="match status" value="1"/>
</dbReference>
<reference evidence="2 3" key="1">
    <citation type="submission" date="2018-06" db="EMBL/GenBank/DDBJ databases">
        <title>Genomic Encyclopedia of Type Strains, Phase III (KMG-III): the genomes of soil and plant-associated and newly described type strains.</title>
        <authorList>
            <person name="Whitman W."/>
        </authorList>
    </citation>
    <scope>NUCLEOTIDE SEQUENCE [LARGE SCALE GENOMIC DNA]</scope>
    <source>
        <strain evidence="2 3">CECT 7732</strain>
    </source>
</reference>
<name>A0A366DAJ3_9GAMM</name>
<gene>
    <name evidence="2" type="ORF">DFP76_101545</name>
</gene>
<dbReference type="CDD" id="cd00090">
    <property type="entry name" value="HTH_ARSR"/>
    <property type="match status" value="1"/>
</dbReference>
<organism evidence="2 3">
    <name type="scientific">Marinomonas aquiplantarum</name>
    <dbReference type="NCBI Taxonomy" id="491951"/>
    <lineage>
        <taxon>Bacteria</taxon>
        <taxon>Pseudomonadati</taxon>
        <taxon>Pseudomonadota</taxon>
        <taxon>Gammaproteobacteria</taxon>
        <taxon>Oceanospirillales</taxon>
        <taxon>Oceanospirillaceae</taxon>
        <taxon>Marinomonas</taxon>
    </lineage>
</organism>
<dbReference type="AlphaFoldDB" id="A0A366DAJ3"/>
<dbReference type="Gene3D" id="1.10.10.10">
    <property type="entry name" value="Winged helix-like DNA-binding domain superfamily/Winged helix DNA-binding domain"/>
    <property type="match status" value="1"/>
</dbReference>
<dbReference type="EMBL" id="QNRF01000001">
    <property type="protein sequence ID" value="RBO86268.1"/>
    <property type="molecule type" value="Genomic_DNA"/>
</dbReference>
<feature type="domain" description="Transcription regulator TrmB N-terminal" evidence="1">
    <location>
        <begin position="35"/>
        <end position="97"/>
    </location>
</feature>
<accession>A0A366DAJ3</accession>
<keyword evidence="3" id="KW-1185">Reference proteome</keyword>
<evidence type="ECO:0000313" key="2">
    <source>
        <dbReference type="EMBL" id="RBO86268.1"/>
    </source>
</evidence>
<evidence type="ECO:0000313" key="3">
    <source>
        <dbReference type="Proteomes" id="UP000252086"/>
    </source>
</evidence>
<dbReference type="InterPro" id="IPR036388">
    <property type="entry name" value="WH-like_DNA-bd_sf"/>
</dbReference>
<dbReference type="Proteomes" id="UP000252086">
    <property type="component" value="Unassembled WGS sequence"/>
</dbReference>
<dbReference type="PANTHER" id="PTHR34293">
    <property type="entry name" value="HTH-TYPE TRANSCRIPTIONAL REGULATOR TRMBL2"/>
    <property type="match status" value="1"/>
</dbReference>
<protein>
    <submittedName>
        <fullName evidence="2">Sugar-specific transcriptional regulator TrmB</fullName>
    </submittedName>
</protein>
<evidence type="ECO:0000259" key="1">
    <source>
        <dbReference type="Pfam" id="PF01978"/>
    </source>
</evidence>
<dbReference type="PANTHER" id="PTHR34293:SF1">
    <property type="entry name" value="HTH-TYPE TRANSCRIPTIONAL REGULATOR TRMBL2"/>
    <property type="match status" value="1"/>
</dbReference>
<comment type="caution">
    <text evidence="2">The sequence shown here is derived from an EMBL/GenBank/DDBJ whole genome shotgun (WGS) entry which is preliminary data.</text>
</comment>
<dbReference type="GO" id="GO:0006355">
    <property type="term" value="P:regulation of DNA-templated transcription"/>
    <property type="evidence" value="ECO:0007669"/>
    <property type="project" value="UniProtKB-ARBA"/>
</dbReference>
<dbReference type="InterPro" id="IPR002831">
    <property type="entry name" value="Tscrpt_reg_TrmB_N"/>
</dbReference>